<proteinExistence type="inferred from homology"/>
<dbReference type="GO" id="GO:0006598">
    <property type="term" value="P:polyamine catabolic process"/>
    <property type="evidence" value="ECO:0007669"/>
    <property type="project" value="TreeGrafter"/>
</dbReference>
<sequence>MVAFETSKDPLAADAYVVAAVCDLNGIYRGKRIPAAQAAKIETAGIRMPMSSVGVDIWGSDAVGSGLTLSQGDTDGVCLPIGRGALPVLGDRDRARLVPMWMQTEDGQPFYSDARQVLARVLAQYAARGLTPVVATELEFHLTDPAGPGIAPADLAAGLPPGRFDNIYSVQEIDGAAALFDEVQELAARCGIEPESLIAEGGPRQYEITLRYRDDALRIADDTLLLKQILRSVAARHGHAACFMAKPYAERSGNGLHVHVSVLDAAGRNIFDDGGPEGTPVLRQAIAGLVGSMRDLGLVFAPHQNSFRRLAPGTLAPTTAAWGYENRTSAIRVPGGPALARRFEHRVAGADANPYLVLAAILAGALDGIERALEAPAPVSGNSYDAEAPALDPDWRAAIERFAGSALAARLLHPDFVHYFTACKRQELAGFDAHIPAFEIATYRASV</sequence>
<dbReference type="InterPro" id="IPR008146">
    <property type="entry name" value="Gln_synth_cat_dom"/>
</dbReference>
<dbReference type="PANTHER" id="PTHR43785">
    <property type="entry name" value="GAMMA-GLUTAMYLPUTRESCINE SYNTHETASE"/>
    <property type="match status" value="1"/>
</dbReference>
<dbReference type="Gene3D" id="3.30.590.10">
    <property type="entry name" value="Glutamine synthetase/guanido kinase, catalytic domain"/>
    <property type="match status" value="1"/>
</dbReference>
<comment type="similarity">
    <text evidence="2 3">Belongs to the glutamine synthetase family.</text>
</comment>
<dbReference type="RefSeq" id="WP_160892777.1">
    <property type="nucleotide sequence ID" value="NZ_WUMU01000004.1"/>
</dbReference>
<dbReference type="SMART" id="SM01230">
    <property type="entry name" value="Gln-synt_C"/>
    <property type="match status" value="1"/>
</dbReference>
<protein>
    <submittedName>
        <fullName evidence="5">Glutamine synthetase</fullName>
    </submittedName>
</protein>
<evidence type="ECO:0000259" key="4">
    <source>
        <dbReference type="PROSITE" id="PS51987"/>
    </source>
</evidence>
<dbReference type="Pfam" id="PF00120">
    <property type="entry name" value="Gln-synt_C"/>
    <property type="match status" value="1"/>
</dbReference>
<evidence type="ECO:0000256" key="2">
    <source>
        <dbReference type="PROSITE-ProRule" id="PRU01331"/>
    </source>
</evidence>
<comment type="caution">
    <text evidence="5">The sequence shown here is derived from an EMBL/GenBank/DDBJ whole genome shotgun (WGS) entry which is preliminary data.</text>
</comment>
<evidence type="ECO:0000256" key="3">
    <source>
        <dbReference type="RuleBase" id="RU000384"/>
    </source>
</evidence>
<dbReference type="InterPro" id="IPR014746">
    <property type="entry name" value="Gln_synth/guanido_kin_cat_dom"/>
</dbReference>
<evidence type="ECO:0000313" key="6">
    <source>
        <dbReference type="Proteomes" id="UP000477911"/>
    </source>
</evidence>
<feature type="domain" description="GS catalytic" evidence="4">
    <location>
        <begin position="114"/>
        <end position="447"/>
    </location>
</feature>
<keyword evidence="6" id="KW-1185">Reference proteome</keyword>
<evidence type="ECO:0000313" key="5">
    <source>
        <dbReference type="EMBL" id="MXN17447.1"/>
    </source>
</evidence>
<organism evidence="5 6">
    <name type="scientific">Pseudooceanicola albus</name>
    <dbReference type="NCBI Taxonomy" id="2692189"/>
    <lineage>
        <taxon>Bacteria</taxon>
        <taxon>Pseudomonadati</taxon>
        <taxon>Pseudomonadota</taxon>
        <taxon>Alphaproteobacteria</taxon>
        <taxon>Rhodobacterales</taxon>
        <taxon>Paracoccaceae</taxon>
        <taxon>Pseudooceanicola</taxon>
    </lineage>
</organism>
<dbReference type="GO" id="GO:0004356">
    <property type="term" value="F:glutamine synthetase activity"/>
    <property type="evidence" value="ECO:0007669"/>
    <property type="project" value="InterPro"/>
</dbReference>
<name>A0A6L7G1X5_9RHOB</name>
<dbReference type="SUPFAM" id="SSF55931">
    <property type="entry name" value="Glutamine synthetase/guanido kinase"/>
    <property type="match status" value="1"/>
</dbReference>
<dbReference type="AlphaFoldDB" id="A0A6L7G1X5"/>
<dbReference type="Proteomes" id="UP000477911">
    <property type="component" value="Unassembled WGS sequence"/>
</dbReference>
<keyword evidence="1" id="KW-0436">Ligase</keyword>
<dbReference type="GO" id="GO:0006542">
    <property type="term" value="P:glutamine biosynthetic process"/>
    <property type="evidence" value="ECO:0007669"/>
    <property type="project" value="TreeGrafter"/>
</dbReference>
<gene>
    <name evidence="5" type="ORF">GR170_06350</name>
</gene>
<dbReference type="PROSITE" id="PS51987">
    <property type="entry name" value="GS_CATALYTIC"/>
    <property type="match status" value="1"/>
</dbReference>
<dbReference type="PANTHER" id="PTHR43785:SF12">
    <property type="entry name" value="TYPE-1 GLUTAMINE SYNTHETASE 2"/>
    <property type="match status" value="1"/>
</dbReference>
<dbReference type="EMBL" id="WUMU01000004">
    <property type="protein sequence ID" value="MXN17447.1"/>
    <property type="molecule type" value="Genomic_DNA"/>
</dbReference>
<reference evidence="5 6" key="1">
    <citation type="submission" date="2019-12" db="EMBL/GenBank/DDBJ databases">
        <authorList>
            <person name="Li M."/>
        </authorList>
    </citation>
    <scope>NUCLEOTIDE SEQUENCE [LARGE SCALE GENOMIC DNA]</scope>
    <source>
        <strain evidence="5 6">GBMRC 2024</strain>
    </source>
</reference>
<evidence type="ECO:0000256" key="1">
    <source>
        <dbReference type="ARBA" id="ARBA00022598"/>
    </source>
</evidence>
<accession>A0A6L7G1X5</accession>